<dbReference type="InterPro" id="IPR010690">
    <property type="entry name" value="YqfD"/>
</dbReference>
<keyword evidence="3" id="KW-1185">Reference proteome</keyword>
<reference evidence="2 3" key="1">
    <citation type="submission" date="2019-08" db="EMBL/GenBank/DDBJ databases">
        <title>In-depth cultivation of the pig gut microbiome towards novel bacterial diversity and tailored functional studies.</title>
        <authorList>
            <person name="Wylensek D."/>
            <person name="Hitch T.C.A."/>
            <person name="Clavel T."/>
        </authorList>
    </citation>
    <scope>NUCLEOTIDE SEQUENCE [LARGE SCALE GENOMIC DNA]</scope>
    <source>
        <strain evidence="2 3">WCA-383-APC-5B</strain>
    </source>
</reference>
<sequence length="387" mass="44578">MRREIRKMKTDLMNYGRLDVRVMLFNPERIVNILWNKGIVVENVKRRDIITITMTVKYNDYDEVCKVVKELKGQVEVINRSPFVVWAMKIKNRFSYVIGAVVFICIIYFLSGFVWGVKVEDNKFLSPYEIRKCIYSLGIKPGIRKNKVNVTTLEKDIERANDNVMWVKARIEGSVLKVTVKEKVNPPKLTGNENTDGTIHPIVAKMDGEIVKIYCSAGSAAVQRGDFVKKGDVLIEGVQGKDEYQVEVQPEGTAIAKTFEEKSAEIQVSGNELKRTGEVYKDIYVEIMGRKIYIKKCDKTFKDYDKIENKRKLITEVDYYPKKEVEISESKDNLINKKVDELEKSVQENIERSDKIVDKIINQKDIGSGKIRLNVVFVIERNIAVKE</sequence>
<dbReference type="Proteomes" id="UP000460287">
    <property type="component" value="Unassembled WGS sequence"/>
</dbReference>
<accession>A0A7X2MXZ2</accession>
<evidence type="ECO:0000256" key="1">
    <source>
        <dbReference type="SAM" id="Phobius"/>
    </source>
</evidence>
<dbReference type="SUPFAM" id="SSF51230">
    <property type="entry name" value="Single hybrid motif"/>
    <property type="match status" value="1"/>
</dbReference>
<dbReference type="EMBL" id="VULX01000007">
    <property type="protein sequence ID" value="MSR91134.1"/>
    <property type="molecule type" value="Genomic_DNA"/>
</dbReference>
<keyword evidence="1" id="KW-1133">Transmembrane helix</keyword>
<organism evidence="2 3">
    <name type="scientific">Inconstantimicrobium porci</name>
    <dbReference type="NCBI Taxonomy" id="2652291"/>
    <lineage>
        <taxon>Bacteria</taxon>
        <taxon>Bacillati</taxon>
        <taxon>Bacillota</taxon>
        <taxon>Clostridia</taxon>
        <taxon>Eubacteriales</taxon>
        <taxon>Clostridiaceae</taxon>
        <taxon>Inconstantimicrobium</taxon>
    </lineage>
</organism>
<dbReference type="AlphaFoldDB" id="A0A7X2MXZ2"/>
<proteinExistence type="predicted"/>
<keyword evidence="1" id="KW-0472">Membrane</keyword>
<keyword evidence="1" id="KW-0812">Transmembrane</keyword>
<protein>
    <submittedName>
        <fullName evidence="2">Sporulation protein YqfD</fullName>
    </submittedName>
</protein>
<evidence type="ECO:0000313" key="3">
    <source>
        <dbReference type="Proteomes" id="UP000460287"/>
    </source>
</evidence>
<gene>
    <name evidence="2" type="primary">yqfD</name>
    <name evidence="2" type="ORF">FYJ33_06845</name>
</gene>
<dbReference type="InterPro" id="IPR011053">
    <property type="entry name" value="Single_hybrid_motif"/>
</dbReference>
<dbReference type="Pfam" id="PF06898">
    <property type="entry name" value="YqfD"/>
    <property type="match status" value="1"/>
</dbReference>
<name>A0A7X2MXZ2_9CLOT</name>
<feature type="transmembrane region" description="Helical" evidence="1">
    <location>
        <begin position="96"/>
        <end position="117"/>
    </location>
</feature>
<evidence type="ECO:0000313" key="2">
    <source>
        <dbReference type="EMBL" id="MSR91134.1"/>
    </source>
</evidence>
<dbReference type="NCBIfam" id="TIGR02876">
    <property type="entry name" value="spore_yqfD"/>
    <property type="match status" value="1"/>
</dbReference>
<comment type="caution">
    <text evidence="2">The sequence shown here is derived from an EMBL/GenBank/DDBJ whole genome shotgun (WGS) entry which is preliminary data.</text>
</comment>